<name>A0A8J3HD02_9RHOB</name>
<dbReference type="Gene3D" id="3.40.50.1980">
    <property type="entry name" value="Nitrogenase molybdenum iron protein domain"/>
    <property type="match status" value="2"/>
</dbReference>
<feature type="chain" id="PRO_5035147468" evidence="6">
    <location>
        <begin position="21"/>
        <end position="296"/>
    </location>
</feature>
<dbReference type="GO" id="GO:0030288">
    <property type="term" value="C:outer membrane-bounded periplasmic space"/>
    <property type="evidence" value="ECO:0007669"/>
    <property type="project" value="TreeGrafter"/>
</dbReference>
<feature type="signal peptide" evidence="6">
    <location>
        <begin position="1"/>
        <end position="20"/>
    </location>
</feature>
<comment type="subcellular location">
    <subcellularLocation>
        <location evidence="1">Cell envelope</location>
    </subcellularLocation>
</comment>
<dbReference type="Pfam" id="PF01497">
    <property type="entry name" value="Peripla_BP_2"/>
    <property type="match status" value="1"/>
</dbReference>
<keyword evidence="4" id="KW-0410">Iron transport</keyword>
<comment type="similarity">
    <text evidence="2">Belongs to the bacterial solute-binding protein 8 family.</text>
</comment>
<keyword evidence="9" id="KW-1185">Reference proteome</keyword>
<gene>
    <name evidence="8" type="ORF">GCM10010961_40910</name>
</gene>
<dbReference type="SUPFAM" id="SSF53807">
    <property type="entry name" value="Helical backbone' metal receptor"/>
    <property type="match status" value="1"/>
</dbReference>
<dbReference type="InterPro" id="IPR051313">
    <property type="entry name" value="Bact_iron-sidero_bind"/>
</dbReference>
<dbReference type="PANTHER" id="PTHR30532:SF28">
    <property type="entry name" value="PETROBACTIN-BINDING PROTEIN YCLQ"/>
    <property type="match status" value="1"/>
</dbReference>
<keyword evidence="3" id="KW-0813">Transport</keyword>
<feature type="domain" description="Fe/B12 periplasmic-binding" evidence="7">
    <location>
        <begin position="40"/>
        <end position="296"/>
    </location>
</feature>
<dbReference type="InterPro" id="IPR002491">
    <property type="entry name" value="ABC_transptr_periplasmic_BD"/>
</dbReference>
<evidence type="ECO:0000259" key="7">
    <source>
        <dbReference type="PROSITE" id="PS50983"/>
    </source>
</evidence>
<reference evidence="8" key="2">
    <citation type="submission" date="2020-09" db="EMBL/GenBank/DDBJ databases">
        <authorList>
            <person name="Sun Q."/>
            <person name="Zhou Y."/>
        </authorList>
    </citation>
    <scope>NUCLEOTIDE SEQUENCE</scope>
    <source>
        <strain evidence="8">CGMCC 1.7081</strain>
    </source>
</reference>
<dbReference type="AlphaFoldDB" id="A0A8J3HD02"/>
<accession>A0A8J3HD02</accession>
<dbReference type="PROSITE" id="PS50983">
    <property type="entry name" value="FE_B12_PBP"/>
    <property type="match status" value="1"/>
</dbReference>
<evidence type="ECO:0000256" key="6">
    <source>
        <dbReference type="SAM" id="SignalP"/>
    </source>
</evidence>
<reference evidence="8" key="1">
    <citation type="journal article" date="2014" name="Int. J. Syst. Evol. Microbiol.">
        <title>Complete genome sequence of Corynebacterium casei LMG S-19264T (=DSM 44701T), isolated from a smear-ripened cheese.</title>
        <authorList>
            <consortium name="US DOE Joint Genome Institute (JGI-PGF)"/>
            <person name="Walter F."/>
            <person name="Albersmeier A."/>
            <person name="Kalinowski J."/>
            <person name="Ruckert C."/>
        </authorList>
    </citation>
    <scope>NUCLEOTIDE SEQUENCE</scope>
    <source>
        <strain evidence="8">CGMCC 1.7081</strain>
    </source>
</reference>
<evidence type="ECO:0000256" key="2">
    <source>
        <dbReference type="ARBA" id="ARBA00008814"/>
    </source>
</evidence>
<keyword evidence="4" id="KW-0408">Iron</keyword>
<dbReference type="RefSeq" id="WP_028095186.1">
    <property type="nucleotide sequence ID" value="NZ_BNAP01000035.1"/>
</dbReference>
<evidence type="ECO:0000256" key="3">
    <source>
        <dbReference type="ARBA" id="ARBA00022448"/>
    </source>
</evidence>
<evidence type="ECO:0000256" key="5">
    <source>
        <dbReference type="ARBA" id="ARBA00022729"/>
    </source>
</evidence>
<dbReference type="GO" id="GO:1901678">
    <property type="term" value="P:iron coordination entity transport"/>
    <property type="evidence" value="ECO:0007669"/>
    <property type="project" value="UniProtKB-ARBA"/>
</dbReference>
<keyword evidence="5 6" id="KW-0732">Signal</keyword>
<dbReference type="CDD" id="cd01140">
    <property type="entry name" value="FatB"/>
    <property type="match status" value="1"/>
</dbReference>
<evidence type="ECO:0000256" key="1">
    <source>
        <dbReference type="ARBA" id="ARBA00004196"/>
    </source>
</evidence>
<dbReference type="Proteomes" id="UP000611500">
    <property type="component" value="Unassembled WGS sequence"/>
</dbReference>
<sequence>MKHAIFGMLAAVSLALPAVADPVALRTARGLVETAQAPKTVAVYDMAALDTLDALGVPVAGSVSKTFVDYLAKYQGDLGTLFEPDLEALYTLHPDLVIAGGRSAAKVGELAKIAPTVDMTFTGDLLIDEAKERLEDYGRLFGLEDRAALIEGQLDAKVEEARDAIAGKGKGLIILTNGPKISAYGQGSRFGWIHGELGLPEAVENIETTAHGEAISFEFIHQADPDWLLVLDRAAAIGAEAEGAQATLDNPLVRETKAWKQGHVIYLNAAEIYISSGGVQSLDHTLDLLIKAFEGA</sequence>
<evidence type="ECO:0000313" key="9">
    <source>
        <dbReference type="Proteomes" id="UP000611500"/>
    </source>
</evidence>
<proteinExistence type="inferred from homology"/>
<evidence type="ECO:0000256" key="4">
    <source>
        <dbReference type="ARBA" id="ARBA00022496"/>
    </source>
</evidence>
<comment type="caution">
    <text evidence="8">The sequence shown here is derived from an EMBL/GenBank/DDBJ whole genome shotgun (WGS) entry which is preliminary data.</text>
</comment>
<protein>
    <submittedName>
        <fullName evidence="8">Iron ABC transporter substrate-binding protein</fullName>
    </submittedName>
</protein>
<dbReference type="EMBL" id="BNAP01000035">
    <property type="protein sequence ID" value="GHH03016.1"/>
    <property type="molecule type" value="Genomic_DNA"/>
</dbReference>
<dbReference type="PANTHER" id="PTHR30532">
    <property type="entry name" value="IRON III DICITRATE-BINDING PERIPLASMIC PROTEIN"/>
    <property type="match status" value="1"/>
</dbReference>
<keyword evidence="4" id="KW-0406">Ion transport</keyword>
<dbReference type="InterPro" id="IPR033870">
    <property type="entry name" value="FatB"/>
</dbReference>
<evidence type="ECO:0000313" key="8">
    <source>
        <dbReference type="EMBL" id="GHH03016.1"/>
    </source>
</evidence>
<organism evidence="8 9">
    <name type="scientific">Pseudodonghicola xiamenensis</name>
    <dbReference type="NCBI Taxonomy" id="337702"/>
    <lineage>
        <taxon>Bacteria</taxon>
        <taxon>Pseudomonadati</taxon>
        <taxon>Pseudomonadota</taxon>
        <taxon>Alphaproteobacteria</taxon>
        <taxon>Rhodobacterales</taxon>
        <taxon>Paracoccaceae</taxon>
        <taxon>Pseudodonghicola</taxon>
    </lineage>
</organism>